<keyword evidence="10" id="KW-1185">Reference proteome</keyword>
<dbReference type="PROSITE" id="PS00252">
    <property type="entry name" value="INTERFERON_A_B_D"/>
    <property type="match status" value="1"/>
</dbReference>
<dbReference type="Proteomes" id="UP000694915">
    <property type="component" value="Chromosome 10"/>
</dbReference>
<dbReference type="PANTHER" id="PTHR11691:SF73">
    <property type="entry name" value="INTERFERON BETA"/>
    <property type="match status" value="1"/>
</dbReference>
<comment type="subcellular location">
    <subcellularLocation>
        <location evidence="1">Secreted</location>
    </subcellularLocation>
</comment>
<keyword evidence="7" id="KW-1015">Disulfide bond</keyword>
<keyword evidence="5 9" id="KW-0732">Signal</keyword>
<feature type="signal peptide" evidence="9">
    <location>
        <begin position="1"/>
        <end position="21"/>
    </location>
</feature>
<dbReference type="SMART" id="SM00076">
    <property type="entry name" value="IFabd"/>
    <property type="match status" value="1"/>
</dbReference>
<dbReference type="SUPFAM" id="SSF47266">
    <property type="entry name" value="4-helical cytokines"/>
    <property type="match status" value="1"/>
</dbReference>
<evidence type="ECO:0000256" key="6">
    <source>
        <dbReference type="ARBA" id="ARBA00023118"/>
    </source>
</evidence>
<keyword evidence="4" id="KW-0964">Secreted</keyword>
<organism evidence="10 11">
    <name type="scientific">Microtus ochrogaster</name>
    <name type="common">Prairie vole</name>
    <dbReference type="NCBI Taxonomy" id="79684"/>
    <lineage>
        <taxon>Eukaryota</taxon>
        <taxon>Metazoa</taxon>
        <taxon>Chordata</taxon>
        <taxon>Craniata</taxon>
        <taxon>Vertebrata</taxon>
        <taxon>Euteleostomi</taxon>
        <taxon>Mammalia</taxon>
        <taxon>Eutheria</taxon>
        <taxon>Euarchontoglires</taxon>
        <taxon>Glires</taxon>
        <taxon>Rodentia</taxon>
        <taxon>Myomorpha</taxon>
        <taxon>Muroidea</taxon>
        <taxon>Cricetidae</taxon>
        <taxon>Arvicolinae</taxon>
        <taxon>Microtus</taxon>
    </lineage>
</organism>
<dbReference type="InterPro" id="IPR000471">
    <property type="entry name" value="Interferon_alpha/beta/delta"/>
</dbReference>
<comment type="similarity">
    <text evidence="2 8">Belongs to the alpha/beta interferon family.</text>
</comment>
<evidence type="ECO:0000256" key="5">
    <source>
        <dbReference type="ARBA" id="ARBA00022729"/>
    </source>
</evidence>
<evidence type="ECO:0000313" key="11">
    <source>
        <dbReference type="RefSeq" id="XP_005352812.1"/>
    </source>
</evidence>
<evidence type="ECO:0000256" key="2">
    <source>
        <dbReference type="ARBA" id="ARBA00011033"/>
    </source>
</evidence>
<evidence type="ECO:0000256" key="1">
    <source>
        <dbReference type="ARBA" id="ARBA00004613"/>
    </source>
</evidence>
<evidence type="ECO:0000256" key="4">
    <source>
        <dbReference type="ARBA" id="ARBA00022525"/>
    </source>
</evidence>
<keyword evidence="6 8" id="KW-0051">Antiviral defense</keyword>
<evidence type="ECO:0000256" key="3">
    <source>
        <dbReference type="ARBA" id="ARBA00022514"/>
    </source>
</evidence>
<keyword evidence="3 8" id="KW-0202">Cytokine</keyword>
<name>A0ABM0KU03_MICOH</name>
<gene>
    <name evidence="11" type="primary">Ifnb1</name>
</gene>
<dbReference type="PRINTS" id="PR00266">
    <property type="entry name" value="INTERFERONAB"/>
</dbReference>
<accession>A0ABM0KU03</accession>
<dbReference type="RefSeq" id="XP_005352812.1">
    <property type="nucleotide sequence ID" value="XM_005352755.1"/>
</dbReference>
<dbReference type="PANTHER" id="PTHR11691">
    <property type="entry name" value="TYPE I INTERFERON"/>
    <property type="match status" value="1"/>
</dbReference>
<dbReference type="GeneID" id="101986939"/>
<evidence type="ECO:0000313" key="10">
    <source>
        <dbReference type="Proteomes" id="UP000694915"/>
    </source>
</evidence>
<evidence type="ECO:0000256" key="9">
    <source>
        <dbReference type="SAM" id="SignalP"/>
    </source>
</evidence>
<sequence>MTNRWILQAAFLLGFLSIALSINYEILERRQSSTNSECLELLEQLDGQLCLGHRINFKIPMEVKRLGQMERKDAVIFIREMLQNIFNVFKNDSSSTGWNKKIVESFLGKLNDQIHFLNEVLEEVPQNERWTPSNFPTILRLKSYYGRLQSFLEVKGYSSCAWMVVRAEILKNFSIIRRLTNTFQN</sequence>
<dbReference type="Pfam" id="PF00143">
    <property type="entry name" value="Interferon"/>
    <property type="match status" value="1"/>
</dbReference>
<dbReference type="InterPro" id="IPR009079">
    <property type="entry name" value="4_helix_cytokine-like_core"/>
</dbReference>
<dbReference type="Gene3D" id="1.20.1250.10">
    <property type="match status" value="1"/>
</dbReference>
<proteinExistence type="inferred from homology"/>
<feature type="chain" id="PRO_5046135686" evidence="9">
    <location>
        <begin position="22"/>
        <end position="185"/>
    </location>
</feature>
<reference evidence="11" key="1">
    <citation type="submission" date="2025-08" db="UniProtKB">
        <authorList>
            <consortium name="RefSeq"/>
        </authorList>
    </citation>
    <scope>IDENTIFICATION</scope>
</reference>
<evidence type="ECO:0000256" key="8">
    <source>
        <dbReference type="RuleBase" id="RU000436"/>
    </source>
</evidence>
<evidence type="ECO:0000256" key="7">
    <source>
        <dbReference type="ARBA" id="ARBA00023157"/>
    </source>
</evidence>
<protein>
    <submittedName>
        <fullName evidence="11">Interferon beta</fullName>
    </submittedName>
</protein>